<feature type="chain" id="PRO_5036191521" evidence="3">
    <location>
        <begin position="27"/>
        <end position="490"/>
    </location>
</feature>
<sequence>MQLSRLNTSLLLRLLATALLVHTSQSVYQTPLSCPTTSLGYHLCSKLDGAKTAHASFPPILRGRLSHRTQHTRHSVRARLTAMRLSTTKEALCSSFATPIPSLSDWRRFHAMLLPPRAAARCCRAFTGTILFMPAAAQHDPNNFPMPSDPHKSAEPVDNLAAKPVDSASFPPKQRPTYLSIKRTFTSFLSCFSELLSKYELPRLLSSCFHTTDAQAQGRPKSPYEVLHLTLFDYYALVLLSCTGLCTALGATRTLDAREIAPSDGDKILRRELDEHVIRYLEASTAHHASQWQPTSSHSPTTHSVDGSPPSSSKSASASNLPRTQHSSKVSPSSNVSPASNAVPAVYAMPVPNAPPSLRVVRRFEYEFRVLALYVVMLHIAEPGYPVPGAQGHQVPDTQGNVPAVDEPSSKLGAADVPVLHLVELYSFGAAPSTARNAAAARLTAPRVPLVRLAALSLVAVAVALAVALVRTVASRSLSPFWQASETVPI</sequence>
<evidence type="ECO:0000313" key="4">
    <source>
        <dbReference type="EMBL" id="CAE0759315.1"/>
    </source>
</evidence>
<evidence type="ECO:0000256" key="3">
    <source>
        <dbReference type="SAM" id="SignalP"/>
    </source>
</evidence>
<feature type="region of interest" description="Disordered" evidence="1">
    <location>
        <begin position="289"/>
        <end position="339"/>
    </location>
</feature>
<reference evidence="5" key="1">
    <citation type="submission" date="2021-01" db="EMBL/GenBank/DDBJ databases">
        <authorList>
            <person name="Corre E."/>
            <person name="Pelletier E."/>
            <person name="Niang G."/>
            <person name="Scheremetjew M."/>
            <person name="Finn R."/>
            <person name="Kale V."/>
            <person name="Holt S."/>
            <person name="Cochrane G."/>
            <person name="Meng A."/>
            <person name="Brown T."/>
            <person name="Cohen L."/>
        </authorList>
    </citation>
    <scope>NUCLEOTIDE SEQUENCE</scope>
    <source>
        <strain evidence="5">CCMP645</strain>
    </source>
</reference>
<evidence type="ECO:0000313" key="5">
    <source>
        <dbReference type="EMBL" id="CAE0759316.1"/>
    </source>
</evidence>
<proteinExistence type="predicted"/>
<feature type="compositionally biased region" description="Low complexity" evidence="1">
    <location>
        <begin position="294"/>
        <end position="319"/>
    </location>
</feature>
<feature type="signal peptide" evidence="3">
    <location>
        <begin position="1"/>
        <end position="26"/>
    </location>
</feature>
<keyword evidence="2" id="KW-1133">Transmembrane helix</keyword>
<gene>
    <name evidence="4" type="ORF">PCAR00345_LOCUS11909</name>
    <name evidence="5" type="ORF">PCAR00345_LOCUS11910</name>
</gene>
<evidence type="ECO:0000256" key="1">
    <source>
        <dbReference type="SAM" id="MobiDB-lite"/>
    </source>
</evidence>
<dbReference type="AlphaFoldDB" id="A0A6S9TR35"/>
<dbReference type="EMBL" id="HBIZ01019026">
    <property type="protein sequence ID" value="CAE0759315.1"/>
    <property type="molecule type" value="Transcribed_RNA"/>
</dbReference>
<evidence type="ECO:0000256" key="2">
    <source>
        <dbReference type="SAM" id="Phobius"/>
    </source>
</evidence>
<keyword evidence="2" id="KW-0472">Membrane</keyword>
<protein>
    <submittedName>
        <fullName evidence="5">Uncharacterized protein</fullName>
    </submittedName>
</protein>
<name>A0A6S9TR35_CHRCT</name>
<dbReference type="EMBL" id="HBIZ01019027">
    <property type="protein sequence ID" value="CAE0759316.1"/>
    <property type="molecule type" value="Transcribed_RNA"/>
</dbReference>
<accession>A0A6S9TR35</accession>
<organism evidence="5">
    <name type="scientific">Chrysotila carterae</name>
    <name type="common">Marine alga</name>
    <name type="synonym">Syracosphaera carterae</name>
    <dbReference type="NCBI Taxonomy" id="13221"/>
    <lineage>
        <taxon>Eukaryota</taxon>
        <taxon>Haptista</taxon>
        <taxon>Haptophyta</taxon>
        <taxon>Prymnesiophyceae</taxon>
        <taxon>Isochrysidales</taxon>
        <taxon>Isochrysidaceae</taxon>
        <taxon>Chrysotila</taxon>
    </lineage>
</organism>
<keyword evidence="2" id="KW-0812">Transmembrane</keyword>
<feature type="transmembrane region" description="Helical" evidence="2">
    <location>
        <begin position="450"/>
        <end position="470"/>
    </location>
</feature>
<keyword evidence="3" id="KW-0732">Signal</keyword>
<feature type="compositionally biased region" description="Low complexity" evidence="1">
    <location>
        <begin position="327"/>
        <end position="339"/>
    </location>
</feature>